<sequence length="341" mass="38213">ATRTQRAAMARIARLERRRRAVDERYDPGRSLDGAARYLAIAERALGREDLAVVSYHMGLGNLEQVIEAYVAPARPRRRLRATVEDYDVSYERIFYDSSPLENRRTYALLNDFGDDSRSYLLRVEAAREIMRLHRDDRGELSRLERLHALRPSGERVLRPPEETDSFADPAAMDEAFEDGDLVQLPNEPERLGFILDPALGAFGAGAEGAPDPGLYRGLRPEAVAALLYITKEVERVAGRSELRVTGAARDEGYGRRLAAAGRAEGEPASEPALHATGFSFDIARDYPNRRVRLAFAYVLERLRSLRVIHHVYEPGEIHITAGPDADRLLELQETLVPARG</sequence>
<proteinExistence type="predicted"/>
<evidence type="ECO:0000313" key="2">
    <source>
        <dbReference type="EMBL" id="CAA9513772.1"/>
    </source>
</evidence>
<protein>
    <recommendedName>
        <fullName evidence="1">Transglycosylase SLT domain-containing protein</fullName>
    </recommendedName>
</protein>
<feature type="non-terminal residue" evidence="2">
    <location>
        <position position="1"/>
    </location>
</feature>
<dbReference type="Gene3D" id="1.10.530.10">
    <property type="match status" value="1"/>
</dbReference>
<dbReference type="Pfam" id="PF01464">
    <property type="entry name" value="SLT"/>
    <property type="match status" value="1"/>
</dbReference>
<dbReference type="InterPro" id="IPR008258">
    <property type="entry name" value="Transglycosylase_SLT_dom_1"/>
</dbReference>
<name>A0A6J4T4B4_9ACTN</name>
<gene>
    <name evidence="2" type="ORF">AVDCRST_MAG45-2075</name>
</gene>
<organism evidence="2">
    <name type="scientific">uncultured Solirubrobacterales bacterium</name>
    <dbReference type="NCBI Taxonomy" id="768556"/>
    <lineage>
        <taxon>Bacteria</taxon>
        <taxon>Bacillati</taxon>
        <taxon>Actinomycetota</taxon>
        <taxon>Thermoleophilia</taxon>
        <taxon>Solirubrobacterales</taxon>
        <taxon>environmental samples</taxon>
    </lineage>
</organism>
<feature type="domain" description="Transglycosylase SLT" evidence="1">
    <location>
        <begin position="17"/>
        <end position="68"/>
    </location>
</feature>
<dbReference type="EMBL" id="CADCVU010000176">
    <property type="protein sequence ID" value="CAA9513772.1"/>
    <property type="molecule type" value="Genomic_DNA"/>
</dbReference>
<dbReference type="SUPFAM" id="SSF53955">
    <property type="entry name" value="Lysozyme-like"/>
    <property type="match status" value="1"/>
</dbReference>
<accession>A0A6J4T4B4</accession>
<dbReference type="InterPro" id="IPR023346">
    <property type="entry name" value="Lysozyme-like_dom_sf"/>
</dbReference>
<dbReference type="AlphaFoldDB" id="A0A6J4T4B4"/>
<reference evidence="2" key="1">
    <citation type="submission" date="2020-02" db="EMBL/GenBank/DDBJ databases">
        <authorList>
            <person name="Meier V. D."/>
        </authorList>
    </citation>
    <scope>NUCLEOTIDE SEQUENCE</scope>
    <source>
        <strain evidence="2">AVDCRST_MAG45</strain>
    </source>
</reference>
<evidence type="ECO:0000259" key="1">
    <source>
        <dbReference type="Pfam" id="PF01464"/>
    </source>
</evidence>